<dbReference type="Pfam" id="PF05119">
    <property type="entry name" value="Terminase_4"/>
    <property type="match status" value="1"/>
</dbReference>
<dbReference type="OrthoDB" id="2146193at2"/>
<dbReference type="SMART" id="SM00341">
    <property type="entry name" value="HRDC"/>
    <property type="match status" value="1"/>
</dbReference>
<dbReference type="InterPro" id="IPR044876">
    <property type="entry name" value="HRDC_dom_sf"/>
</dbReference>
<dbReference type="PROSITE" id="PS50967">
    <property type="entry name" value="HRDC"/>
    <property type="match status" value="1"/>
</dbReference>
<dbReference type="SUPFAM" id="SSF47819">
    <property type="entry name" value="HRDC-like"/>
    <property type="match status" value="1"/>
</dbReference>
<dbReference type="KEGG" id="wjo:FOL01_1070"/>
<dbReference type="EMBL" id="CP014332">
    <property type="protein sequence ID" value="APS41929.1"/>
    <property type="molecule type" value="Genomic_DNA"/>
</dbReference>
<keyword evidence="3" id="KW-1185">Reference proteome</keyword>
<gene>
    <name evidence="2" type="ORF">FOL01_1070</name>
</gene>
<evidence type="ECO:0000313" key="2">
    <source>
        <dbReference type="EMBL" id="APS41929.1"/>
    </source>
</evidence>
<feature type="domain" description="HRDC" evidence="1">
    <location>
        <begin position="167"/>
        <end position="241"/>
    </location>
</feature>
<name>A0A1L6RBJ4_9LACO</name>
<dbReference type="InterPro" id="IPR006448">
    <property type="entry name" value="Phage_term_ssu_P27"/>
</dbReference>
<dbReference type="Proteomes" id="UP000185473">
    <property type="component" value="Chromosome"/>
</dbReference>
<dbReference type="Pfam" id="PF00570">
    <property type="entry name" value="HRDC"/>
    <property type="match status" value="1"/>
</dbReference>
<organism evidence="2 3">
    <name type="scientific">Weissella jogaejeotgali</name>
    <dbReference type="NCBI Taxonomy" id="1631871"/>
    <lineage>
        <taxon>Bacteria</taxon>
        <taxon>Bacillati</taxon>
        <taxon>Bacillota</taxon>
        <taxon>Bacilli</taxon>
        <taxon>Lactobacillales</taxon>
        <taxon>Lactobacillaceae</taxon>
        <taxon>Weissella</taxon>
    </lineage>
</organism>
<proteinExistence type="predicted"/>
<dbReference type="InterPro" id="IPR002121">
    <property type="entry name" value="HRDC_dom"/>
</dbReference>
<dbReference type="GO" id="GO:0003676">
    <property type="term" value="F:nucleic acid binding"/>
    <property type="evidence" value="ECO:0007669"/>
    <property type="project" value="InterPro"/>
</dbReference>
<sequence length="241" mass="26894">MPRKAKITTSINDESYQRQRTEALKEANADIKQLPKTAPKHLTGVASRLWTTLVPALNKLGYITVADKSTLEAFCINYSVMREAYENIKDVGAIYENSGRYYKNPATAVLNDATGKVKSLGGEFPVLKVTEIGARVLKGQLVVEKRLNRRVIAQQKVTSAATGLKMSDADNRLFAQLKKKRLELARASGLPPFLIFSDKTLMNMAILRPKTDEEFLAISGVGEKKFDIYHEDFATVIRDNQ</sequence>
<dbReference type="GO" id="GO:0000166">
    <property type="term" value="F:nucleotide binding"/>
    <property type="evidence" value="ECO:0007669"/>
    <property type="project" value="InterPro"/>
</dbReference>
<evidence type="ECO:0000313" key="3">
    <source>
        <dbReference type="Proteomes" id="UP000185473"/>
    </source>
</evidence>
<accession>A0A1L6RBJ4</accession>
<dbReference type="STRING" id="1631871.FOL01_1070"/>
<dbReference type="Gene3D" id="1.10.150.80">
    <property type="entry name" value="HRDC domain"/>
    <property type="match status" value="1"/>
</dbReference>
<evidence type="ECO:0000259" key="1">
    <source>
        <dbReference type="PROSITE" id="PS50967"/>
    </source>
</evidence>
<dbReference type="AlphaFoldDB" id="A0A1L6RBJ4"/>
<dbReference type="NCBIfam" id="TIGR01558">
    <property type="entry name" value="sm_term_P27"/>
    <property type="match status" value="1"/>
</dbReference>
<dbReference type="InterPro" id="IPR010997">
    <property type="entry name" value="HRDC-like_sf"/>
</dbReference>
<protein>
    <submittedName>
        <fullName evidence="2">Phage terminase small subunit</fullName>
    </submittedName>
</protein>
<reference evidence="2 3" key="1">
    <citation type="submission" date="2016-02" db="EMBL/GenBank/DDBJ databases">
        <title>Complete Genome Sequence of Weissella jogaejeotgali FOL01.</title>
        <authorList>
            <person name="Lee J.-H."/>
            <person name="Ku H.-J."/>
        </authorList>
    </citation>
    <scope>NUCLEOTIDE SEQUENCE [LARGE SCALE GENOMIC DNA]</scope>
    <source>
        <strain evidence="2 3">FOL01</strain>
    </source>
</reference>